<evidence type="ECO:0000256" key="2">
    <source>
        <dbReference type="ARBA" id="ARBA00004173"/>
    </source>
</evidence>
<accession>A0A1E5RP36</accession>
<evidence type="ECO:0000256" key="5">
    <source>
        <dbReference type="SAM" id="MobiDB-lite"/>
    </source>
</evidence>
<gene>
    <name evidence="6" type="ORF">AWRI3579_g606</name>
</gene>
<dbReference type="PANTHER" id="PTHR13475">
    <property type="entry name" value="NEUGRIN"/>
    <property type="match status" value="1"/>
</dbReference>
<dbReference type="Pfam" id="PF06413">
    <property type="entry name" value="Neugrin"/>
    <property type="match status" value="1"/>
</dbReference>
<dbReference type="FunCoup" id="A0A1E5RP36">
    <property type="interactions" value="35"/>
</dbReference>
<dbReference type="GO" id="GO:0005739">
    <property type="term" value="C:mitochondrion"/>
    <property type="evidence" value="ECO:0007669"/>
    <property type="project" value="UniProtKB-SubCell"/>
</dbReference>
<sequence>MLTLKTRIQRFSSCAIPKKSFEARKLLTLVNSSSDIPKRNSRIGTDSSVSKNLLKHHNNQSVSNETNGEHVAVEKGLTLVQSASDSYTGVGKTTRKKPEWLIQKLALKSKFENWNPTKKLSRDEMDNVRLLKEKMPYLNNTDIGNHFKISPEAVRRILRSRFTPKTERERQGLENRWMRRGERIQVQMDELAQQSRGVKPDQFPTKQTRFFKKDSEEISRKFQNKKQSKVLESLKKISL</sequence>
<evidence type="ECO:0000313" key="6">
    <source>
        <dbReference type="EMBL" id="OEJ88644.1"/>
    </source>
</evidence>
<comment type="function">
    <text evidence="1">Required for respiratory activity and maintenance and expression of the mitochondrial genome.</text>
</comment>
<dbReference type="OrthoDB" id="5578174at2759"/>
<reference evidence="7" key="1">
    <citation type="journal article" date="2016" name="Genome Announc.">
        <title>Genome sequences of three species of Hanseniaspora isolated from spontaneous wine fermentations.</title>
        <authorList>
            <person name="Sternes P.R."/>
            <person name="Lee D."/>
            <person name="Kutyna D.R."/>
            <person name="Borneman A.R."/>
        </authorList>
    </citation>
    <scope>NUCLEOTIDE SEQUENCE [LARGE SCALE GENOMIC DNA]</scope>
    <source>
        <strain evidence="7">AWRI3579</strain>
    </source>
</reference>
<dbReference type="EMBL" id="LPNM01000005">
    <property type="protein sequence ID" value="OEJ88644.1"/>
    <property type="molecule type" value="Genomic_DNA"/>
</dbReference>
<evidence type="ECO:0000256" key="3">
    <source>
        <dbReference type="ARBA" id="ARBA00010895"/>
    </source>
</evidence>
<comment type="similarity">
    <text evidence="3">Belongs to the RRG9 family.</text>
</comment>
<proteinExistence type="inferred from homology"/>
<keyword evidence="7" id="KW-1185">Reference proteome</keyword>
<evidence type="ECO:0000313" key="7">
    <source>
        <dbReference type="Proteomes" id="UP000095728"/>
    </source>
</evidence>
<dbReference type="Proteomes" id="UP000095728">
    <property type="component" value="Unassembled WGS sequence"/>
</dbReference>
<evidence type="ECO:0000256" key="4">
    <source>
        <dbReference type="ARBA" id="ARBA00013566"/>
    </source>
</evidence>
<comment type="caution">
    <text evidence="6">The sequence shown here is derived from an EMBL/GenBank/DDBJ whole genome shotgun (WGS) entry which is preliminary data.</text>
</comment>
<evidence type="ECO:0000256" key="1">
    <source>
        <dbReference type="ARBA" id="ARBA00003548"/>
    </source>
</evidence>
<dbReference type="STRING" id="56408.A0A1E5RP36"/>
<dbReference type="InParanoid" id="A0A1E5RP36"/>
<protein>
    <recommendedName>
        <fullName evidence="4">Required for respiratory growth protein 9, mitochondrial</fullName>
    </recommendedName>
</protein>
<dbReference type="InterPro" id="IPR010487">
    <property type="entry name" value="NGRN/Rrg9"/>
</dbReference>
<dbReference type="AlphaFoldDB" id="A0A1E5RP36"/>
<organism evidence="6 7">
    <name type="scientific">Hanseniaspora osmophila</name>
    <dbReference type="NCBI Taxonomy" id="56408"/>
    <lineage>
        <taxon>Eukaryota</taxon>
        <taxon>Fungi</taxon>
        <taxon>Dikarya</taxon>
        <taxon>Ascomycota</taxon>
        <taxon>Saccharomycotina</taxon>
        <taxon>Saccharomycetes</taxon>
        <taxon>Saccharomycodales</taxon>
        <taxon>Saccharomycodaceae</taxon>
        <taxon>Hanseniaspora</taxon>
    </lineage>
</organism>
<feature type="region of interest" description="Disordered" evidence="5">
    <location>
        <begin position="194"/>
        <end position="225"/>
    </location>
</feature>
<dbReference type="GO" id="GO:0005634">
    <property type="term" value="C:nucleus"/>
    <property type="evidence" value="ECO:0007669"/>
    <property type="project" value="TreeGrafter"/>
</dbReference>
<name>A0A1E5RP36_9ASCO</name>
<comment type="subcellular location">
    <subcellularLocation>
        <location evidence="2">Mitochondrion</location>
    </subcellularLocation>
</comment>
<dbReference type="PANTHER" id="PTHR13475:SF3">
    <property type="entry name" value="NEUGRIN"/>
    <property type="match status" value="1"/>
</dbReference>
<feature type="compositionally biased region" description="Basic and acidic residues" evidence="5">
    <location>
        <begin position="211"/>
        <end position="220"/>
    </location>
</feature>